<protein>
    <submittedName>
        <fullName evidence="2">Uncharacterized protein</fullName>
    </submittedName>
</protein>
<feature type="region of interest" description="Disordered" evidence="1">
    <location>
        <begin position="1"/>
        <end position="50"/>
    </location>
</feature>
<comment type="caution">
    <text evidence="2">The sequence shown here is derived from an EMBL/GenBank/DDBJ whole genome shotgun (WGS) entry which is preliminary data.</text>
</comment>
<proteinExistence type="predicted"/>
<evidence type="ECO:0000256" key="1">
    <source>
        <dbReference type="SAM" id="MobiDB-lite"/>
    </source>
</evidence>
<name>A0AA40CIE8_9PEZI</name>
<keyword evidence="3" id="KW-1185">Reference proteome</keyword>
<sequence>MGAKVTQPDGVEGETHAGSASRVSHKTSAATVAAPESATDNRASSDTGAVVSVPDARASCGDASVVGPADGHSDGTQLIRGLRSKIAKLEEQLAHSDNVLTTSEHTIAALRADRKVDQHAASLSDSGPRTRQRYGERLCQAPSLALLPCVLSTSPLLPCPSPECERVASSI</sequence>
<feature type="compositionally biased region" description="Polar residues" evidence="1">
    <location>
        <begin position="38"/>
        <end position="47"/>
    </location>
</feature>
<dbReference type="AlphaFoldDB" id="A0AA40CIE8"/>
<reference evidence="2" key="1">
    <citation type="submission" date="2023-06" db="EMBL/GenBank/DDBJ databases">
        <title>Genome-scale phylogeny and comparative genomics of the fungal order Sordariales.</title>
        <authorList>
            <consortium name="Lawrence Berkeley National Laboratory"/>
            <person name="Hensen N."/>
            <person name="Bonometti L."/>
            <person name="Westerberg I."/>
            <person name="Brannstrom I.O."/>
            <person name="Guillou S."/>
            <person name="Cros-Aarteil S."/>
            <person name="Calhoun S."/>
            <person name="Haridas S."/>
            <person name="Kuo A."/>
            <person name="Mondo S."/>
            <person name="Pangilinan J."/>
            <person name="Riley R."/>
            <person name="Labutti K."/>
            <person name="Andreopoulos B."/>
            <person name="Lipzen A."/>
            <person name="Chen C."/>
            <person name="Yanf M."/>
            <person name="Daum C."/>
            <person name="Ng V."/>
            <person name="Clum A."/>
            <person name="Steindorff A."/>
            <person name="Ohm R."/>
            <person name="Martin F."/>
            <person name="Silar P."/>
            <person name="Natvig D."/>
            <person name="Lalanne C."/>
            <person name="Gautier V."/>
            <person name="Ament-Velasquez S.L."/>
            <person name="Kruys A."/>
            <person name="Hutchinson M.I."/>
            <person name="Powell A.J."/>
            <person name="Barry K."/>
            <person name="Miller A.N."/>
            <person name="Grigoriev I.V."/>
            <person name="Debuchy R."/>
            <person name="Gladieux P."/>
            <person name="Thoren M.H."/>
            <person name="Johannesson H."/>
        </authorList>
    </citation>
    <scope>NUCLEOTIDE SEQUENCE</scope>
    <source>
        <strain evidence="2">SMH2532-1</strain>
    </source>
</reference>
<accession>A0AA40CIE8</accession>
<evidence type="ECO:0000313" key="3">
    <source>
        <dbReference type="Proteomes" id="UP001174936"/>
    </source>
</evidence>
<dbReference type="Proteomes" id="UP001174936">
    <property type="component" value="Unassembled WGS sequence"/>
</dbReference>
<gene>
    <name evidence="2" type="ORF">B0T16DRAFT_421489</name>
</gene>
<organism evidence="2 3">
    <name type="scientific">Cercophora newfieldiana</name>
    <dbReference type="NCBI Taxonomy" id="92897"/>
    <lineage>
        <taxon>Eukaryota</taxon>
        <taxon>Fungi</taxon>
        <taxon>Dikarya</taxon>
        <taxon>Ascomycota</taxon>
        <taxon>Pezizomycotina</taxon>
        <taxon>Sordariomycetes</taxon>
        <taxon>Sordariomycetidae</taxon>
        <taxon>Sordariales</taxon>
        <taxon>Lasiosphaeriaceae</taxon>
        <taxon>Cercophora</taxon>
    </lineage>
</organism>
<dbReference type="EMBL" id="JAULSV010000007">
    <property type="protein sequence ID" value="KAK0638648.1"/>
    <property type="molecule type" value="Genomic_DNA"/>
</dbReference>
<evidence type="ECO:0000313" key="2">
    <source>
        <dbReference type="EMBL" id="KAK0638648.1"/>
    </source>
</evidence>